<dbReference type="EMBL" id="HBEZ01026425">
    <property type="protein sequence ID" value="CAD8636929.1"/>
    <property type="molecule type" value="Transcribed_RNA"/>
</dbReference>
<evidence type="ECO:0000313" key="1">
    <source>
        <dbReference type="EMBL" id="CAD8636929.1"/>
    </source>
</evidence>
<sequence length="126" mass="14337">MSNQRRNRRCAVRSLRCVNATTANVPPPLIAEKSLEKFLDPQQDDNFLVGHDIIQLTLRTFCCNIRFRRVLNPLVRQLALRKANSELGTKMFRQYASPRDATKTLYPVAVLCCLTLPLRGNGHGEN</sequence>
<gene>
    <name evidence="1" type="ORF">CCUR1050_LOCUS14613</name>
</gene>
<accession>A0A7S0MCP2</accession>
<protein>
    <submittedName>
        <fullName evidence="1">Uncharacterized protein</fullName>
    </submittedName>
</protein>
<dbReference type="AlphaFoldDB" id="A0A7S0MCP2"/>
<name>A0A7S0MCP2_9CRYP</name>
<proteinExistence type="predicted"/>
<organism evidence="1">
    <name type="scientific">Cryptomonas curvata</name>
    <dbReference type="NCBI Taxonomy" id="233186"/>
    <lineage>
        <taxon>Eukaryota</taxon>
        <taxon>Cryptophyceae</taxon>
        <taxon>Cryptomonadales</taxon>
        <taxon>Cryptomonadaceae</taxon>
        <taxon>Cryptomonas</taxon>
    </lineage>
</organism>
<reference evidence="1" key="1">
    <citation type="submission" date="2021-01" db="EMBL/GenBank/DDBJ databases">
        <authorList>
            <person name="Corre E."/>
            <person name="Pelletier E."/>
            <person name="Niang G."/>
            <person name="Scheremetjew M."/>
            <person name="Finn R."/>
            <person name="Kale V."/>
            <person name="Holt S."/>
            <person name="Cochrane G."/>
            <person name="Meng A."/>
            <person name="Brown T."/>
            <person name="Cohen L."/>
        </authorList>
    </citation>
    <scope>NUCLEOTIDE SEQUENCE</scope>
    <source>
        <strain evidence="1">CCAP979/52</strain>
    </source>
</reference>